<proteinExistence type="predicted"/>
<dbReference type="PANTHER" id="PTHR35826:SF5">
    <property type="entry name" value="GENE 45521-RELATED"/>
    <property type="match status" value="1"/>
</dbReference>
<protein>
    <submittedName>
        <fullName evidence="4">Protein ATP6V1FNB</fullName>
    </submittedName>
</protein>
<dbReference type="AlphaFoldDB" id="A0A8U0MEN7"/>
<sequence>MRDICTQSQAYWQERIQKETTARVTWKINYGHKYLKEGPMPRKRLQRAPLRLALGAGPLPATSAPESKEIRDGWPETKGVRDQLSKGVGVQGPPPKGEKAWEAQRAPQGPAVQTRPGGLEMRQVPAGTLRLLFQGISHDGQGRASYLRERHRQKPEEKFLYPVLSSWEYGWHMGDIMKATRAPTYARCQPISKTFYIKSSVFHFPRRTDQLS</sequence>
<dbReference type="KEGG" id="mpuf:101682808"/>
<dbReference type="GeneID" id="101682808"/>
<dbReference type="RefSeq" id="XP_004738307.1">
    <property type="nucleotide sequence ID" value="XM_004738250.3"/>
</dbReference>
<gene>
    <name evidence="4" type="primary">LOC101682808</name>
</gene>
<evidence type="ECO:0000313" key="3">
    <source>
        <dbReference type="Proteomes" id="UP000000715"/>
    </source>
</evidence>
<feature type="compositionally biased region" description="Basic and acidic residues" evidence="1">
    <location>
        <begin position="66"/>
        <end position="84"/>
    </location>
</feature>
<dbReference type="OrthoDB" id="410807at2759"/>
<keyword evidence="3" id="KW-1185">Reference proteome</keyword>
<evidence type="ECO:0000256" key="1">
    <source>
        <dbReference type="SAM" id="MobiDB-lite"/>
    </source>
</evidence>
<feature type="compositionally biased region" description="Low complexity" evidence="1">
    <location>
        <begin position="56"/>
        <end position="65"/>
    </location>
</feature>
<dbReference type="Pfam" id="PF22589">
    <property type="entry name" value="SPMIP1"/>
    <property type="match status" value="1"/>
</dbReference>
<organism evidence="3 4">
    <name type="scientific">Mustela putorius furo</name>
    <name type="common">European domestic ferret</name>
    <name type="synonym">Mustela furo</name>
    <dbReference type="NCBI Taxonomy" id="9669"/>
    <lineage>
        <taxon>Eukaryota</taxon>
        <taxon>Metazoa</taxon>
        <taxon>Chordata</taxon>
        <taxon>Craniata</taxon>
        <taxon>Vertebrata</taxon>
        <taxon>Euteleostomi</taxon>
        <taxon>Mammalia</taxon>
        <taxon>Eutheria</taxon>
        <taxon>Laurasiatheria</taxon>
        <taxon>Carnivora</taxon>
        <taxon>Caniformia</taxon>
        <taxon>Musteloidea</taxon>
        <taxon>Mustelidae</taxon>
        <taxon>Mustelinae</taxon>
        <taxon>Mustela</taxon>
    </lineage>
</organism>
<reference evidence="4" key="1">
    <citation type="submission" date="2025-08" db="UniProtKB">
        <authorList>
            <consortium name="RefSeq"/>
        </authorList>
    </citation>
    <scope>IDENTIFICATION</scope>
    <source>
        <tissue evidence="4">Brain</tissue>
    </source>
</reference>
<evidence type="ECO:0000313" key="4">
    <source>
        <dbReference type="RefSeq" id="XP_004738307.1"/>
    </source>
</evidence>
<name>A0A8U0MEN7_MUSPF</name>
<dbReference type="Proteomes" id="UP000000715">
    <property type="component" value="Unplaced"/>
</dbReference>
<dbReference type="InterPro" id="IPR054323">
    <property type="entry name" value="SPMIP1_C"/>
</dbReference>
<dbReference type="PANTHER" id="PTHR35826">
    <property type="entry name" value="PROTEIN ATP6V1FNB-LIKE"/>
    <property type="match status" value="1"/>
</dbReference>
<feature type="region of interest" description="Disordered" evidence="1">
    <location>
        <begin position="56"/>
        <end position="118"/>
    </location>
</feature>
<accession>A0A8U0MEN7</accession>
<evidence type="ECO:0000259" key="2">
    <source>
        <dbReference type="Pfam" id="PF22589"/>
    </source>
</evidence>
<feature type="domain" description="Sperm microtubule inner protein 1 C-terminal" evidence="2">
    <location>
        <begin position="99"/>
        <end position="205"/>
    </location>
</feature>